<comment type="caution">
    <text evidence="1">The sequence shown here is derived from an EMBL/GenBank/DDBJ whole genome shotgun (WGS) entry which is preliminary data.</text>
</comment>
<protein>
    <submittedName>
        <fullName evidence="1">Uncharacterized protein</fullName>
    </submittedName>
</protein>
<evidence type="ECO:0000313" key="1">
    <source>
        <dbReference type="EMBL" id="GBP65338.1"/>
    </source>
</evidence>
<evidence type="ECO:0000313" key="2">
    <source>
        <dbReference type="Proteomes" id="UP000299102"/>
    </source>
</evidence>
<accession>A0A4C1XPB9</accession>
<reference evidence="1 2" key="1">
    <citation type="journal article" date="2019" name="Commun. Biol.">
        <title>The bagworm genome reveals a unique fibroin gene that provides high tensile strength.</title>
        <authorList>
            <person name="Kono N."/>
            <person name="Nakamura H."/>
            <person name="Ohtoshi R."/>
            <person name="Tomita M."/>
            <person name="Numata K."/>
            <person name="Arakawa K."/>
        </authorList>
    </citation>
    <scope>NUCLEOTIDE SEQUENCE [LARGE SCALE GENOMIC DNA]</scope>
</reference>
<sequence>MADKAFASCHQLVMCTPTPRASSRFRRREPSAAVDRNLASVTLTVHAHQSEIVQLRGDDSKAYPGWVFVPLSERVATSARKLQRGARAGRARDGGCRPARTTVRISGRSVKRRSDNRCSTVCATAATRLDRPRESPVAGTSTARKASISWRAYAEASALTALEIFIRGKRALRTIGPADRWSPPPIGAREPRGVQYNARISAAVKLITKALQ</sequence>
<gene>
    <name evidence="1" type="ORF">EVAR_52112_1</name>
</gene>
<dbReference type="Proteomes" id="UP000299102">
    <property type="component" value="Unassembled WGS sequence"/>
</dbReference>
<dbReference type="EMBL" id="BGZK01000926">
    <property type="protein sequence ID" value="GBP65338.1"/>
    <property type="molecule type" value="Genomic_DNA"/>
</dbReference>
<name>A0A4C1XPB9_EUMVA</name>
<keyword evidence="2" id="KW-1185">Reference proteome</keyword>
<proteinExistence type="predicted"/>
<organism evidence="1 2">
    <name type="scientific">Eumeta variegata</name>
    <name type="common">Bagworm moth</name>
    <name type="synonym">Eumeta japonica</name>
    <dbReference type="NCBI Taxonomy" id="151549"/>
    <lineage>
        <taxon>Eukaryota</taxon>
        <taxon>Metazoa</taxon>
        <taxon>Ecdysozoa</taxon>
        <taxon>Arthropoda</taxon>
        <taxon>Hexapoda</taxon>
        <taxon>Insecta</taxon>
        <taxon>Pterygota</taxon>
        <taxon>Neoptera</taxon>
        <taxon>Endopterygota</taxon>
        <taxon>Lepidoptera</taxon>
        <taxon>Glossata</taxon>
        <taxon>Ditrysia</taxon>
        <taxon>Tineoidea</taxon>
        <taxon>Psychidae</taxon>
        <taxon>Oiketicinae</taxon>
        <taxon>Eumeta</taxon>
    </lineage>
</organism>
<dbReference type="AlphaFoldDB" id="A0A4C1XPB9"/>